<dbReference type="Pfam" id="PF00089">
    <property type="entry name" value="Trypsin"/>
    <property type="match status" value="1"/>
</dbReference>
<dbReference type="OrthoDB" id="1117006at2"/>
<proteinExistence type="predicted"/>
<sequence>MKFSWLIFLLVLTTECSGQEPVSKKHFPEIALVNRIDFTDAKFDQPRFSCGFLLKHHADTFAVTAKHLLKVIKTGEMTSVSLGNSIRAWSLFPLNRKADRVVTQRLLNENRAEALDDKATYDDDWLVFSLRSNHSGIKPLEARTTPLRPGEKLYVVGWTRRMEDGPQRVYEFEYYKTIDHRILLKDLLVPEQFGGLSGAPLVDEQGLVVGIVSNGTVDPDTKKKYFSPCALDGLLAFLEKNPKK</sequence>
<dbReference type="GO" id="GO:0006508">
    <property type="term" value="P:proteolysis"/>
    <property type="evidence" value="ECO:0007669"/>
    <property type="project" value="InterPro"/>
</dbReference>
<dbReference type="Proteomes" id="UP000228535">
    <property type="component" value="Unassembled WGS sequence"/>
</dbReference>
<dbReference type="InterPro" id="IPR009003">
    <property type="entry name" value="Peptidase_S1_PA"/>
</dbReference>
<dbReference type="RefSeq" id="WP_157807726.1">
    <property type="nucleotide sequence ID" value="NZ_PGFA01000004.1"/>
</dbReference>
<dbReference type="InterPro" id="IPR001254">
    <property type="entry name" value="Trypsin_dom"/>
</dbReference>
<protein>
    <submittedName>
        <fullName evidence="2">Trypsin</fullName>
    </submittedName>
</protein>
<reference evidence="2 3" key="1">
    <citation type="submission" date="2017-11" db="EMBL/GenBank/DDBJ databases">
        <title>Genomic Encyclopedia of Archaeal and Bacterial Type Strains, Phase II (KMG-II): From Individual Species to Whole Genera.</title>
        <authorList>
            <person name="Goeker M."/>
        </authorList>
    </citation>
    <scope>NUCLEOTIDE SEQUENCE [LARGE SCALE GENOMIC DNA]</scope>
    <source>
        <strain evidence="2 3">DSM 11115</strain>
    </source>
</reference>
<dbReference type="SUPFAM" id="SSF50494">
    <property type="entry name" value="Trypsin-like serine proteases"/>
    <property type="match status" value="1"/>
</dbReference>
<evidence type="ECO:0000313" key="3">
    <source>
        <dbReference type="Proteomes" id="UP000228535"/>
    </source>
</evidence>
<feature type="domain" description="Peptidase S1" evidence="1">
    <location>
        <begin position="49"/>
        <end position="221"/>
    </location>
</feature>
<dbReference type="AlphaFoldDB" id="A0A2M9ASM4"/>
<gene>
    <name evidence="2" type="ORF">CLV45_4404</name>
</gene>
<evidence type="ECO:0000259" key="1">
    <source>
        <dbReference type="Pfam" id="PF00089"/>
    </source>
</evidence>
<dbReference type="GO" id="GO:0004252">
    <property type="term" value="F:serine-type endopeptidase activity"/>
    <property type="evidence" value="ECO:0007669"/>
    <property type="project" value="InterPro"/>
</dbReference>
<accession>A0A2M9ASM4</accession>
<comment type="caution">
    <text evidence="2">The sequence shown here is derived from an EMBL/GenBank/DDBJ whole genome shotgun (WGS) entry which is preliminary data.</text>
</comment>
<evidence type="ECO:0000313" key="2">
    <source>
        <dbReference type="EMBL" id="PJJ48694.1"/>
    </source>
</evidence>
<keyword evidence="3" id="KW-1185">Reference proteome</keyword>
<dbReference type="EMBL" id="PGFA01000004">
    <property type="protein sequence ID" value="PJJ48694.1"/>
    <property type="molecule type" value="Genomic_DNA"/>
</dbReference>
<organism evidence="2 3">
    <name type="scientific">Hymenobacter chitinivorans DSM 11115</name>
    <dbReference type="NCBI Taxonomy" id="1121954"/>
    <lineage>
        <taxon>Bacteria</taxon>
        <taxon>Pseudomonadati</taxon>
        <taxon>Bacteroidota</taxon>
        <taxon>Cytophagia</taxon>
        <taxon>Cytophagales</taxon>
        <taxon>Hymenobacteraceae</taxon>
        <taxon>Hymenobacter</taxon>
    </lineage>
</organism>
<name>A0A2M9ASM4_9BACT</name>